<comment type="caution">
    <text evidence="2">The sequence shown here is derived from an EMBL/GenBank/DDBJ whole genome shotgun (WGS) entry which is preliminary data.</text>
</comment>
<proteinExistence type="predicted"/>
<reference evidence="2 3" key="1">
    <citation type="journal article" date="2024" name="Commun. Biol.">
        <title>Comparative genomic analysis of thermophilic fungi reveals convergent evolutionary adaptations and gene losses.</title>
        <authorList>
            <person name="Steindorff A.S."/>
            <person name="Aguilar-Pontes M.V."/>
            <person name="Robinson A.J."/>
            <person name="Andreopoulos B."/>
            <person name="LaButti K."/>
            <person name="Kuo A."/>
            <person name="Mondo S."/>
            <person name="Riley R."/>
            <person name="Otillar R."/>
            <person name="Haridas S."/>
            <person name="Lipzen A."/>
            <person name="Grimwood J."/>
            <person name="Schmutz J."/>
            <person name="Clum A."/>
            <person name="Reid I.D."/>
            <person name="Moisan M.C."/>
            <person name="Butler G."/>
            <person name="Nguyen T.T.M."/>
            <person name="Dewar K."/>
            <person name="Conant G."/>
            <person name="Drula E."/>
            <person name="Henrissat B."/>
            <person name="Hansel C."/>
            <person name="Singer S."/>
            <person name="Hutchinson M.I."/>
            <person name="de Vries R.P."/>
            <person name="Natvig D.O."/>
            <person name="Powell A.J."/>
            <person name="Tsang A."/>
            <person name="Grigoriev I.V."/>
        </authorList>
    </citation>
    <scope>NUCLEOTIDE SEQUENCE [LARGE SCALE GENOMIC DNA]</scope>
    <source>
        <strain evidence="2 3">ATCC 24622</strain>
    </source>
</reference>
<accession>A0ABR3W0P5</accession>
<gene>
    <name evidence="2" type="ORF">VTK73DRAFT_9782</name>
</gene>
<feature type="compositionally biased region" description="Basic and acidic residues" evidence="1">
    <location>
        <begin position="24"/>
        <end position="44"/>
    </location>
</feature>
<organism evidence="2 3">
    <name type="scientific">Phialemonium thermophilum</name>
    <dbReference type="NCBI Taxonomy" id="223376"/>
    <lineage>
        <taxon>Eukaryota</taxon>
        <taxon>Fungi</taxon>
        <taxon>Dikarya</taxon>
        <taxon>Ascomycota</taxon>
        <taxon>Pezizomycotina</taxon>
        <taxon>Sordariomycetes</taxon>
        <taxon>Sordariomycetidae</taxon>
        <taxon>Cephalothecales</taxon>
        <taxon>Cephalothecaceae</taxon>
        <taxon>Phialemonium</taxon>
    </lineage>
</organism>
<dbReference type="EMBL" id="JAZHXJ010000850">
    <property type="protein sequence ID" value="KAL1849926.1"/>
    <property type="molecule type" value="Genomic_DNA"/>
</dbReference>
<evidence type="ECO:0000256" key="1">
    <source>
        <dbReference type="SAM" id="MobiDB-lite"/>
    </source>
</evidence>
<feature type="region of interest" description="Disordered" evidence="1">
    <location>
        <begin position="1"/>
        <end position="98"/>
    </location>
</feature>
<name>A0ABR3W0P5_9PEZI</name>
<keyword evidence="3" id="KW-1185">Reference proteome</keyword>
<dbReference type="Proteomes" id="UP001586593">
    <property type="component" value="Unassembled WGS sequence"/>
</dbReference>
<evidence type="ECO:0000313" key="2">
    <source>
        <dbReference type="EMBL" id="KAL1849926.1"/>
    </source>
</evidence>
<evidence type="ECO:0000313" key="3">
    <source>
        <dbReference type="Proteomes" id="UP001586593"/>
    </source>
</evidence>
<sequence>MSLPPDPSFLFSSLSQTRQHRVSTAKEHHQTATSKPREMSDSSRGRKTPGHGGRNLRQPKAGKAGRTSRYNKNVPRRYGSRPKLAMMRTAPARLHARR</sequence>
<protein>
    <submittedName>
        <fullName evidence="2">Uncharacterized protein</fullName>
    </submittedName>
</protein>